<proteinExistence type="predicted"/>
<evidence type="ECO:0000256" key="6">
    <source>
        <dbReference type="ARBA" id="ARBA00023065"/>
    </source>
</evidence>
<feature type="transmembrane region" description="Helical" evidence="8">
    <location>
        <begin position="131"/>
        <end position="152"/>
    </location>
</feature>
<evidence type="ECO:0000313" key="9">
    <source>
        <dbReference type="EMBL" id="CAJ1961769.1"/>
    </source>
</evidence>
<dbReference type="Proteomes" id="UP001295423">
    <property type="component" value="Unassembled WGS sequence"/>
</dbReference>
<evidence type="ECO:0000313" key="10">
    <source>
        <dbReference type="Proteomes" id="UP001295423"/>
    </source>
</evidence>
<gene>
    <name evidence="9" type="ORF">CYCCA115_LOCUS19362</name>
</gene>
<keyword evidence="5 8" id="KW-1133">Transmembrane helix</keyword>
<keyword evidence="2" id="KW-0813">Transport</keyword>
<feature type="transmembrane region" description="Helical" evidence="8">
    <location>
        <begin position="345"/>
        <end position="376"/>
    </location>
</feature>
<evidence type="ECO:0000256" key="5">
    <source>
        <dbReference type="ARBA" id="ARBA00022989"/>
    </source>
</evidence>
<evidence type="ECO:0000256" key="7">
    <source>
        <dbReference type="ARBA" id="ARBA00023136"/>
    </source>
</evidence>
<keyword evidence="6" id="KW-0406">Ion transport</keyword>
<keyword evidence="10" id="KW-1185">Reference proteome</keyword>
<name>A0AAD2G3T0_9STRA</name>
<evidence type="ECO:0000256" key="3">
    <source>
        <dbReference type="ARBA" id="ARBA00022475"/>
    </source>
</evidence>
<dbReference type="Pfam" id="PF25539">
    <property type="entry name" value="Bestrophin_2"/>
    <property type="match status" value="1"/>
</dbReference>
<reference evidence="9" key="1">
    <citation type="submission" date="2023-08" db="EMBL/GenBank/DDBJ databases">
        <authorList>
            <person name="Audoor S."/>
            <person name="Bilcke G."/>
        </authorList>
    </citation>
    <scope>NUCLEOTIDE SEQUENCE</scope>
</reference>
<evidence type="ECO:0000256" key="4">
    <source>
        <dbReference type="ARBA" id="ARBA00022692"/>
    </source>
</evidence>
<keyword evidence="3" id="KW-1003">Cell membrane</keyword>
<dbReference type="PANTHER" id="PTHR33281">
    <property type="entry name" value="UPF0187 PROTEIN YNEE"/>
    <property type="match status" value="1"/>
</dbReference>
<keyword evidence="7 8" id="KW-0472">Membrane</keyword>
<dbReference type="GO" id="GO:0005254">
    <property type="term" value="F:chloride channel activity"/>
    <property type="evidence" value="ECO:0007669"/>
    <property type="project" value="InterPro"/>
</dbReference>
<keyword evidence="4 8" id="KW-0812">Transmembrane</keyword>
<evidence type="ECO:0000256" key="2">
    <source>
        <dbReference type="ARBA" id="ARBA00022448"/>
    </source>
</evidence>
<comment type="subcellular location">
    <subcellularLocation>
        <location evidence="1">Cell membrane</location>
        <topology evidence="1">Multi-pass membrane protein</topology>
    </subcellularLocation>
</comment>
<dbReference type="PANTHER" id="PTHR33281:SF19">
    <property type="entry name" value="VOLTAGE-DEPENDENT ANION CHANNEL-FORMING PROTEIN YNEE"/>
    <property type="match status" value="1"/>
</dbReference>
<evidence type="ECO:0000256" key="8">
    <source>
        <dbReference type="SAM" id="Phobius"/>
    </source>
</evidence>
<organism evidence="9 10">
    <name type="scientific">Cylindrotheca closterium</name>
    <dbReference type="NCBI Taxonomy" id="2856"/>
    <lineage>
        <taxon>Eukaryota</taxon>
        <taxon>Sar</taxon>
        <taxon>Stramenopiles</taxon>
        <taxon>Ochrophyta</taxon>
        <taxon>Bacillariophyta</taxon>
        <taxon>Bacillariophyceae</taxon>
        <taxon>Bacillariophycidae</taxon>
        <taxon>Bacillariales</taxon>
        <taxon>Bacillariaceae</taxon>
        <taxon>Cylindrotheca</taxon>
    </lineage>
</organism>
<dbReference type="EMBL" id="CAKOGP040002091">
    <property type="protein sequence ID" value="CAJ1961769.1"/>
    <property type="molecule type" value="Genomic_DNA"/>
</dbReference>
<protein>
    <submittedName>
        <fullName evidence="9">Uncharacterized protein</fullName>
    </submittedName>
</protein>
<feature type="transmembrane region" description="Helical" evidence="8">
    <location>
        <begin position="158"/>
        <end position="182"/>
    </location>
</feature>
<accession>A0AAD2G3T0</accession>
<comment type="caution">
    <text evidence="9">The sequence shown here is derived from an EMBL/GenBank/DDBJ whole genome shotgun (WGS) entry which is preliminary data.</text>
</comment>
<dbReference type="AlphaFoldDB" id="A0AAD2G3T0"/>
<dbReference type="InterPro" id="IPR044669">
    <property type="entry name" value="YneE/VCCN1/2-like"/>
</dbReference>
<sequence>MIIQRLFYVGLCCQLFGESRGFLVQNPRSSPAAVSSCKQHGTSSPLQHADTDTATFNNLFSEFENDLNRLSQLRPPLPSSDPSLHATLISAGSSYTRLWTASTWVQHSRPPHSRYARHIWRWRHSSTAKKVLPAVLISTAWATLVSVSPHYFKWSEQILASAGSVAAATSVLLAPLALLLTLRANCSLGRLLEARLLWGRMVLHTRTLASLMQVYLLPHAPKTTLAAARLLAILSWQLKAYVRGESVELQREALNTTLDKETVDWILDETQQPYQKSIVTIPSRIRQLCHAAMNHMEQEKQPNIPQYQVENEICKLEEVVGGCERLHSSPIPPTYSRHLSRVMALFNLTFPISLVSAGVNPFGVIVVSMIASYVFIGIDEVGMEIENAFQLLPLQQLAAASQKAVLDQFLFMRNGPPLVTEK</sequence>
<evidence type="ECO:0000256" key="1">
    <source>
        <dbReference type="ARBA" id="ARBA00004651"/>
    </source>
</evidence>
<dbReference type="GO" id="GO:0005886">
    <property type="term" value="C:plasma membrane"/>
    <property type="evidence" value="ECO:0007669"/>
    <property type="project" value="UniProtKB-SubCell"/>
</dbReference>